<keyword evidence="3" id="KW-1185">Reference proteome</keyword>
<dbReference type="AlphaFoldDB" id="A0AAW0Y8L7"/>
<evidence type="ECO:0000256" key="1">
    <source>
        <dbReference type="SAM" id="MobiDB-lite"/>
    </source>
</evidence>
<feature type="region of interest" description="Disordered" evidence="1">
    <location>
        <begin position="9"/>
        <end position="34"/>
    </location>
</feature>
<protein>
    <submittedName>
        <fullName evidence="2">Uncharacterized protein</fullName>
    </submittedName>
</protein>
<gene>
    <name evidence="2" type="ORF">OTU49_017071</name>
</gene>
<feature type="compositionally biased region" description="Low complexity" evidence="1">
    <location>
        <begin position="132"/>
        <end position="152"/>
    </location>
</feature>
<feature type="region of interest" description="Disordered" evidence="1">
    <location>
        <begin position="85"/>
        <end position="152"/>
    </location>
</feature>
<dbReference type="Proteomes" id="UP001445076">
    <property type="component" value="Unassembled WGS sequence"/>
</dbReference>
<sequence>MPQTIRLEFAKSNTKVSKPKQQSPPAAAPHPTLVHPFTGQARGGLVGGERSWRGWPVTWESPPPYLMMVQLRPYISHKPQAEPCLLPRGTGRVAAPPSGLHGRTAGDGSSGTAAPPGTLPRPARPSPSTFLSLTNSRQTTTSSSTIGRGGASTTAFQPPLLFCSLR</sequence>
<proteinExistence type="predicted"/>
<evidence type="ECO:0000313" key="3">
    <source>
        <dbReference type="Proteomes" id="UP001445076"/>
    </source>
</evidence>
<organism evidence="2 3">
    <name type="scientific">Cherax quadricarinatus</name>
    <name type="common">Australian red claw crayfish</name>
    <dbReference type="NCBI Taxonomy" id="27406"/>
    <lineage>
        <taxon>Eukaryota</taxon>
        <taxon>Metazoa</taxon>
        <taxon>Ecdysozoa</taxon>
        <taxon>Arthropoda</taxon>
        <taxon>Crustacea</taxon>
        <taxon>Multicrustacea</taxon>
        <taxon>Malacostraca</taxon>
        <taxon>Eumalacostraca</taxon>
        <taxon>Eucarida</taxon>
        <taxon>Decapoda</taxon>
        <taxon>Pleocyemata</taxon>
        <taxon>Astacidea</taxon>
        <taxon>Parastacoidea</taxon>
        <taxon>Parastacidae</taxon>
        <taxon>Cherax</taxon>
    </lineage>
</organism>
<comment type="caution">
    <text evidence="2">The sequence shown here is derived from an EMBL/GenBank/DDBJ whole genome shotgun (WGS) entry which is preliminary data.</text>
</comment>
<reference evidence="2 3" key="1">
    <citation type="journal article" date="2024" name="BMC Genomics">
        <title>Genome assembly of redclaw crayfish (Cherax quadricarinatus) provides insights into its immune adaptation and hypoxia tolerance.</title>
        <authorList>
            <person name="Liu Z."/>
            <person name="Zheng J."/>
            <person name="Li H."/>
            <person name="Fang K."/>
            <person name="Wang S."/>
            <person name="He J."/>
            <person name="Zhou D."/>
            <person name="Weng S."/>
            <person name="Chi M."/>
            <person name="Gu Z."/>
            <person name="He J."/>
            <person name="Li F."/>
            <person name="Wang M."/>
        </authorList>
    </citation>
    <scope>NUCLEOTIDE SEQUENCE [LARGE SCALE GENOMIC DNA]</scope>
    <source>
        <strain evidence="2">ZL_2023a</strain>
    </source>
</reference>
<name>A0AAW0Y8L7_CHEQU</name>
<accession>A0AAW0Y8L7</accession>
<evidence type="ECO:0000313" key="2">
    <source>
        <dbReference type="EMBL" id="KAK8746534.1"/>
    </source>
</evidence>
<dbReference type="EMBL" id="JARKIK010000017">
    <property type="protein sequence ID" value="KAK8746534.1"/>
    <property type="molecule type" value="Genomic_DNA"/>
</dbReference>